<evidence type="ECO:0000313" key="1">
    <source>
        <dbReference type="EMBL" id="CAF4950771.1"/>
    </source>
</evidence>
<feature type="non-terminal residue" evidence="1">
    <location>
        <position position="1"/>
    </location>
</feature>
<accession>A0A821XZT5</accession>
<comment type="caution">
    <text evidence="1">The sequence shown here is derived from an EMBL/GenBank/DDBJ whole genome shotgun (WGS) entry which is preliminary data.</text>
</comment>
<organism evidence="1 2">
    <name type="scientific">Rotaria socialis</name>
    <dbReference type="NCBI Taxonomy" id="392032"/>
    <lineage>
        <taxon>Eukaryota</taxon>
        <taxon>Metazoa</taxon>
        <taxon>Spiralia</taxon>
        <taxon>Gnathifera</taxon>
        <taxon>Rotifera</taxon>
        <taxon>Eurotatoria</taxon>
        <taxon>Bdelloidea</taxon>
        <taxon>Philodinida</taxon>
        <taxon>Philodinidae</taxon>
        <taxon>Rotaria</taxon>
    </lineage>
</organism>
<dbReference type="Pfam" id="PF12309">
    <property type="entry name" value="KBP_C"/>
    <property type="match status" value="1"/>
</dbReference>
<dbReference type="InterPro" id="IPR022083">
    <property type="entry name" value="KBP"/>
</dbReference>
<proteinExistence type="predicted"/>
<reference evidence="1" key="1">
    <citation type="submission" date="2021-02" db="EMBL/GenBank/DDBJ databases">
        <authorList>
            <person name="Nowell W R."/>
        </authorList>
    </citation>
    <scope>NUCLEOTIDE SEQUENCE</scope>
</reference>
<evidence type="ECO:0000313" key="2">
    <source>
        <dbReference type="Proteomes" id="UP000663838"/>
    </source>
</evidence>
<dbReference type="AlphaFoldDB" id="A0A821XZT5"/>
<protein>
    <submittedName>
        <fullName evidence="1">Uncharacterized protein</fullName>
    </submittedName>
</protein>
<gene>
    <name evidence="1" type="ORF">TOA249_LOCUS33860</name>
</gene>
<dbReference type="Proteomes" id="UP000663838">
    <property type="component" value="Unassembled WGS sequence"/>
</dbReference>
<name>A0A821XZT5_9BILA</name>
<dbReference type="EMBL" id="CAJOBS010013108">
    <property type="protein sequence ID" value="CAF4950771.1"/>
    <property type="molecule type" value="Genomic_DNA"/>
</dbReference>
<sequence length="49" mass="5871">QQSLNQYKTIVDYVEKHPNALEHIEQEYTICKEMTNLLPLKLEKLRQAQ</sequence>